<evidence type="ECO:0000256" key="6">
    <source>
        <dbReference type="SAM" id="Phobius"/>
    </source>
</evidence>
<feature type="transmembrane region" description="Helical" evidence="6">
    <location>
        <begin position="90"/>
        <end position="113"/>
    </location>
</feature>
<name>A0A075HRD7_9ARCH</name>
<dbReference type="InterPro" id="IPR037294">
    <property type="entry name" value="ABC_BtuC-like"/>
</dbReference>
<keyword evidence="5 6" id="KW-0472">Membrane</keyword>
<feature type="transmembrane region" description="Helical" evidence="6">
    <location>
        <begin position="54"/>
        <end position="78"/>
    </location>
</feature>
<feature type="transmembrane region" description="Helical" evidence="6">
    <location>
        <begin position="219"/>
        <end position="237"/>
    </location>
</feature>
<keyword evidence="4 6" id="KW-1133">Transmembrane helix</keyword>
<accession>A0A075HRD7</accession>
<feature type="transmembrane region" description="Helical" evidence="6">
    <location>
        <begin position="192"/>
        <end position="212"/>
    </location>
</feature>
<comment type="similarity">
    <text evidence="2">Belongs to the ABC-3 integral membrane protein family.</text>
</comment>
<evidence type="ECO:0000256" key="4">
    <source>
        <dbReference type="ARBA" id="ARBA00022989"/>
    </source>
</evidence>
<dbReference type="GO" id="GO:0055085">
    <property type="term" value="P:transmembrane transport"/>
    <property type="evidence" value="ECO:0007669"/>
    <property type="project" value="InterPro"/>
</dbReference>
<dbReference type="Gene3D" id="1.10.3470.10">
    <property type="entry name" value="ABC transporter involved in vitamin B12 uptake, BtuC"/>
    <property type="match status" value="1"/>
</dbReference>
<keyword evidence="3 6" id="KW-0812">Transmembrane</keyword>
<comment type="subcellular location">
    <subcellularLocation>
        <location evidence="1">Membrane</location>
        <topology evidence="1">Multi-pass membrane protein</topology>
    </subcellularLocation>
</comment>
<dbReference type="EMBL" id="KF901098">
    <property type="protein sequence ID" value="AIF18025.1"/>
    <property type="molecule type" value="Genomic_DNA"/>
</dbReference>
<feature type="transmembrane region" description="Helical" evidence="6">
    <location>
        <begin position="14"/>
        <end position="34"/>
    </location>
</feature>
<dbReference type="PANTHER" id="PTHR30477:SF0">
    <property type="entry name" value="METAL TRANSPORT SYSTEM MEMBRANE PROTEIN TM_0125-RELATED"/>
    <property type="match status" value="1"/>
</dbReference>
<organism evidence="7">
    <name type="scientific">uncultured marine thaumarchaeote KM3_79_H09</name>
    <dbReference type="NCBI Taxonomy" id="1456299"/>
    <lineage>
        <taxon>Archaea</taxon>
        <taxon>Nitrososphaerota</taxon>
        <taxon>environmental samples</taxon>
    </lineage>
</organism>
<dbReference type="PANTHER" id="PTHR30477">
    <property type="entry name" value="ABC-TRANSPORTER METAL-BINDING PROTEIN"/>
    <property type="match status" value="1"/>
</dbReference>
<dbReference type="CDD" id="cd06550">
    <property type="entry name" value="TM_ABC_iron-siderophores_like"/>
    <property type="match status" value="1"/>
</dbReference>
<gene>
    <name evidence="7" type="primary">znuB</name>
</gene>
<evidence type="ECO:0000313" key="7">
    <source>
        <dbReference type="EMBL" id="AIF18025.1"/>
    </source>
</evidence>
<evidence type="ECO:0000256" key="2">
    <source>
        <dbReference type="ARBA" id="ARBA00008034"/>
    </source>
</evidence>
<dbReference type="SUPFAM" id="SSF81345">
    <property type="entry name" value="ABC transporter involved in vitamin B12 uptake, BtuC"/>
    <property type="match status" value="1"/>
</dbReference>
<evidence type="ECO:0000256" key="5">
    <source>
        <dbReference type="ARBA" id="ARBA00023136"/>
    </source>
</evidence>
<dbReference type="Pfam" id="PF00950">
    <property type="entry name" value="ABC-3"/>
    <property type="match status" value="1"/>
</dbReference>
<evidence type="ECO:0000256" key="3">
    <source>
        <dbReference type="ARBA" id="ARBA00022692"/>
    </source>
</evidence>
<proteinExistence type="inferred from homology"/>
<dbReference type="AlphaFoldDB" id="A0A075HRD7"/>
<dbReference type="GO" id="GO:0043190">
    <property type="term" value="C:ATP-binding cassette (ABC) transporter complex"/>
    <property type="evidence" value="ECO:0007669"/>
    <property type="project" value="InterPro"/>
</dbReference>
<evidence type="ECO:0000256" key="1">
    <source>
        <dbReference type="ARBA" id="ARBA00004141"/>
    </source>
</evidence>
<feature type="transmembrane region" description="Helical" evidence="6">
    <location>
        <begin position="133"/>
        <end position="155"/>
    </location>
</feature>
<feature type="transmembrane region" description="Helical" evidence="6">
    <location>
        <begin position="167"/>
        <end position="186"/>
    </location>
</feature>
<dbReference type="InterPro" id="IPR001626">
    <property type="entry name" value="ABC_TroCD"/>
</dbReference>
<protein>
    <submittedName>
        <fullName evidence="7">ABC-type Mn2 /Zn2 transport system, permease component (ZnuB)</fullName>
    </submittedName>
</protein>
<feature type="transmembrane region" description="Helical" evidence="6">
    <location>
        <begin position="243"/>
        <end position="263"/>
    </location>
</feature>
<reference evidence="7" key="1">
    <citation type="journal article" date="2014" name="Genome Biol. Evol.">
        <title>Pangenome evidence for extensive interdomain horizontal transfer affecting lineage core and shell genes in uncultured planktonic thaumarchaeota and euryarchaeota.</title>
        <authorList>
            <person name="Deschamps P."/>
            <person name="Zivanovic Y."/>
            <person name="Moreira D."/>
            <person name="Rodriguez-Valera F."/>
            <person name="Lopez-Garcia P."/>
        </authorList>
    </citation>
    <scope>NUCLEOTIDE SEQUENCE</scope>
</reference>
<sequence>MILEALSYGFMQKALIAGIAVGLICSFMGTFLVLRRYSLFGDGIAHVAFGGISIGLFLGVFPLWTAFIVSIFGGIGLQKLRQSTKISGDAAVAVVLVSGLAVGVILVSSSGGFSVDLFSFLFGSILLISNEDTIMILAISSGIIATLVVLQKQFLHLTFNEEQAKLVGLRTTLLNYAFVILASITVVTSMRLVGILLISALIVIPNITAMMFGKGFKKTVCISMGISVISVIAGILLSYSLNLAASGTIVIITVGILVGTLVLKSTGLLQKVDIKNPSEITHNS</sequence>